<gene>
    <name evidence="10" type="ORF">IAB51_10260</name>
</gene>
<comment type="caution">
    <text evidence="10">The sequence shown here is derived from an EMBL/GenBank/DDBJ whole genome shotgun (WGS) entry which is preliminary data.</text>
</comment>
<protein>
    <submittedName>
        <fullName evidence="10">RnfABCDGE type electron transport complex subunit D</fullName>
    </submittedName>
</protein>
<feature type="transmembrane region" description="Helical" evidence="9">
    <location>
        <begin position="230"/>
        <end position="248"/>
    </location>
</feature>
<feature type="transmembrane region" description="Helical" evidence="9">
    <location>
        <begin position="35"/>
        <end position="53"/>
    </location>
</feature>
<dbReference type="PANTHER" id="PTHR30578">
    <property type="entry name" value="ELECTRON TRANSPORT COMPLEX PROTEIN RNFD"/>
    <property type="match status" value="1"/>
</dbReference>
<dbReference type="GO" id="GO:0055085">
    <property type="term" value="P:transmembrane transport"/>
    <property type="evidence" value="ECO:0007669"/>
    <property type="project" value="InterPro"/>
</dbReference>
<dbReference type="AlphaFoldDB" id="A0A9D1K004"/>
<feature type="transmembrane region" description="Helical" evidence="9">
    <location>
        <begin position="201"/>
        <end position="218"/>
    </location>
</feature>
<feature type="transmembrane region" description="Helical" evidence="9">
    <location>
        <begin position="84"/>
        <end position="102"/>
    </location>
</feature>
<evidence type="ECO:0000256" key="5">
    <source>
        <dbReference type="ARBA" id="ARBA00022692"/>
    </source>
</evidence>
<name>A0A9D1K004_9FIRM</name>
<evidence type="ECO:0000313" key="11">
    <source>
        <dbReference type="Proteomes" id="UP000824002"/>
    </source>
</evidence>
<keyword evidence="1" id="KW-0813">Transport</keyword>
<sequence length="335" mass="36833">MLSFEKYRRQMIDVTITLLPLLAMAWYYYGPRVLILAAVSVLSAVAADYICLLMQGKRRWEKYDFSAAIAGLTFVLMLPASAPYWLAVFGAVFAVVVVRHPFGGCYNTMFNPGITAYAFAVLCWNGLVTKYPAALTELPLTASVEVPLYNSPAYQLMLGGSNNLQWLDALLGNFYGPMGTTCIAVLLCCGLYLIFRKTIMWQVPVASLAIVAAAAWFFPRINGSRMVSVLMELTSGVMLFAILFAASLDNGEIRTSSGKWMYGIILGGFIVLFRQLSNIEVVTPFVIIIMNTIDHRCDAYAGRIFTGFRLAGKGLGKLWKLCIGKIGGKITALPK</sequence>
<keyword evidence="6" id="KW-1278">Translocase</keyword>
<evidence type="ECO:0000256" key="8">
    <source>
        <dbReference type="ARBA" id="ARBA00023136"/>
    </source>
</evidence>
<proteinExistence type="predicted"/>
<reference evidence="10" key="1">
    <citation type="submission" date="2020-10" db="EMBL/GenBank/DDBJ databases">
        <authorList>
            <person name="Gilroy R."/>
        </authorList>
    </citation>
    <scope>NUCLEOTIDE SEQUENCE</scope>
    <source>
        <strain evidence="10">CHK199-13235</strain>
    </source>
</reference>
<keyword evidence="5 9" id="KW-0812">Transmembrane</keyword>
<keyword evidence="4" id="KW-0288">FMN</keyword>
<feature type="transmembrane region" description="Helical" evidence="9">
    <location>
        <begin position="174"/>
        <end position="194"/>
    </location>
</feature>
<evidence type="ECO:0000256" key="3">
    <source>
        <dbReference type="ARBA" id="ARBA00022630"/>
    </source>
</evidence>
<reference evidence="10" key="2">
    <citation type="journal article" date="2021" name="PeerJ">
        <title>Extensive microbial diversity within the chicken gut microbiome revealed by metagenomics and culture.</title>
        <authorList>
            <person name="Gilroy R."/>
            <person name="Ravi A."/>
            <person name="Getino M."/>
            <person name="Pursley I."/>
            <person name="Horton D.L."/>
            <person name="Alikhan N.F."/>
            <person name="Baker D."/>
            <person name="Gharbi K."/>
            <person name="Hall N."/>
            <person name="Watson M."/>
            <person name="Adriaenssens E.M."/>
            <person name="Foster-Nyarko E."/>
            <person name="Jarju S."/>
            <person name="Secka A."/>
            <person name="Antonio M."/>
            <person name="Oren A."/>
            <person name="Chaudhuri R.R."/>
            <person name="La Ragione R."/>
            <person name="Hildebrand F."/>
            <person name="Pallen M.J."/>
        </authorList>
    </citation>
    <scope>NUCLEOTIDE SEQUENCE</scope>
    <source>
        <strain evidence="10">CHK199-13235</strain>
    </source>
</reference>
<keyword evidence="3" id="KW-0285">Flavoprotein</keyword>
<feature type="transmembrane region" description="Helical" evidence="9">
    <location>
        <begin position="12"/>
        <end position="29"/>
    </location>
</feature>
<evidence type="ECO:0000256" key="9">
    <source>
        <dbReference type="SAM" id="Phobius"/>
    </source>
</evidence>
<evidence type="ECO:0000256" key="2">
    <source>
        <dbReference type="ARBA" id="ARBA00022553"/>
    </source>
</evidence>
<evidence type="ECO:0000256" key="4">
    <source>
        <dbReference type="ARBA" id="ARBA00022643"/>
    </source>
</evidence>
<dbReference type="Pfam" id="PF03116">
    <property type="entry name" value="NQR2_RnfD_RnfE"/>
    <property type="match status" value="1"/>
</dbReference>
<keyword evidence="7 9" id="KW-1133">Transmembrane helix</keyword>
<dbReference type="Proteomes" id="UP000824002">
    <property type="component" value="Unassembled WGS sequence"/>
</dbReference>
<feature type="transmembrane region" description="Helical" evidence="9">
    <location>
        <begin position="114"/>
        <end position="133"/>
    </location>
</feature>
<feature type="transmembrane region" description="Helical" evidence="9">
    <location>
        <begin position="260"/>
        <end position="277"/>
    </location>
</feature>
<organism evidence="10 11">
    <name type="scientific">Candidatus Merdivicinus excrementipullorum</name>
    <dbReference type="NCBI Taxonomy" id="2840867"/>
    <lineage>
        <taxon>Bacteria</taxon>
        <taxon>Bacillati</taxon>
        <taxon>Bacillota</taxon>
        <taxon>Clostridia</taxon>
        <taxon>Eubacteriales</taxon>
        <taxon>Oscillospiraceae</taxon>
        <taxon>Oscillospiraceae incertae sedis</taxon>
        <taxon>Candidatus Merdivicinus</taxon>
    </lineage>
</organism>
<dbReference type="GO" id="GO:0005886">
    <property type="term" value="C:plasma membrane"/>
    <property type="evidence" value="ECO:0007669"/>
    <property type="project" value="TreeGrafter"/>
</dbReference>
<evidence type="ECO:0000256" key="1">
    <source>
        <dbReference type="ARBA" id="ARBA00022448"/>
    </source>
</evidence>
<keyword evidence="8 9" id="KW-0472">Membrane</keyword>
<evidence type="ECO:0000256" key="7">
    <source>
        <dbReference type="ARBA" id="ARBA00022989"/>
    </source>
</evidence>
<keyword evidence="2" id="KW-0597">Phosphoprotein</keyword>
<evidence type="ECO:0000256" key="6">
    <source>
        <dbReference type="ARBA" id="ARBA00022967"/>
    </source>
</evidence>
<evidence type="ECO:0000313" key="10">
    <source>
        <dbReference type="EMBL" id="HIS77169.1"/>
    </source>
</evidence>
<dbReference type="InterPro" id="IPR004338">
    <property type="entry name" value="NqrB/RnfD"/>
</dbReference>
<dbReference type="PANTHER" id="PTHR30578:SF0">
    <property type="entry name" value="ION-TRANSLOCATING OXIDOREDUCTASE COMPLEX SUBUNIT D"/>
    <property type="match status" value="1"/>
</dbReference>
<accession>A0A9D1K004</accession>
<dbReference type="EMBL" id="DVJP01000068">
    <property type="protein sequence ID" value="HIS77169.1"/>
    <property type="molecule type" value="Genomic_DNA"/>
</dbReference>